<dbReference type="Proteomes" id="UP000266673">
    <property type="component" value="Unassembled WGS sequence"/>
</dbReference>
<sequence>MKNFIFASILLALLLTVNAAPFQLNKRAITFGPCEGPADLIDVKIGIDPPESGKKESFDVSGKLTKNDITNGKTILFIVYEDEEGKPFAEPYIQNFTDSIKAGNPFNISASDVPTPKLPDSYLLGVAVGDPFEDTTPFGCAVATVGNSSETTKFFDFYKLI</sequence>
<keyword evidence="3" id="KW-1185">Reference proteome</keyword>
<protein>
    <recommendedName>
        <fullName evidence="4">MD-2-related lipid-recognition domain-containing protein</fullName>
    </recommendedName>
</protein>
<accession>A0A397VIG6</accession>
<dbReference type="EMBL" id="QKWP01000317">
    <property type="protein sequence ID" value="RIB22260.1"/>
    <property type="molecule type" value="Genomic_DNA"/>
</dbReference>
<feature type="signal peptide" evidence="1">
    <location>
        <begin position="1"/>
        <end position="19"/>
    </location>
</feature>
<proteinExistence type="predicted"/>
<dbReference type="OrthoDB" id="2306198at2759"/>
<reference evidence="2 3" key="1">
    <citation type="submission" date="2018-06" db="EMBL/GenBank/DDBJ databases">
        <title>Comparative genomics reveals the genomic features of Rhizophagus irregularis, R. cerebriforme, R. diaphanum and Gigaspora rosea, and their symbiotic lifestyle signature.</title>
        <authorList>
            <person name="Morin E."/>
            <person name="San Clemente H."/>
            <person name="Chen E.C.H."/>
            <person name="De La Providencia I."/>
            <person name="Hainaut M."/>
            <person name="Kuo A."/>
            <person name="Kohler A."/>
            <person name="Murat C."/>
            <person name="Tang N."/>
            <person name="Roy S."/>
            <person name="Loubradou J."/>
            <person name="Henrissat B."/>
            <person name="Grigoriev I.V."/>
            <person name="Corradi N."/>
            <person name="Roux C."/>
            <person name="Martin F.M."/>
        </authorList>
    </citation>
    <scope>NUCLEOTIDE SEQUENCE [LARGE SCALE GENOMIC DNA]</scope>
    <source>
        <strain evidence="2 3">DAOM 194757</strain>
    </source>
</reference>
<organism evidence="2 3">
    <name type="scientific">Gigaspora rosea</name>
    <dbReference type="NCBI Taxonomy" id="44941"/>
    <lineage>
        <taxon>Eukaryota</taxon>
        <taxon>Fungi</taxon>
        <taxon>Fungi incertae sedis</taxon>
        <taxon>Mucoromycota</taxon>
        <taxon>Glomeromycotina</taxon>
        <taxon>Glomeromycetes</taxon>
        <taxon>Diversisporales</taxon>
        <taxon>Gigasporaceae</taxon>
        <taxon>Gigaspora</taxon>
    </lineage>
</organism>
<keyword evidence="1" id="KW-0732">Signal</keyword>
<name>A0A397VIG6_9GLOM</name>
<evidence type="ECO:0000256" key="1">
    <source>
        <dbReference type="SAM" id="SignalP"/>
    </source>
</evidence>
<evidence type="ECO:0000313" key="2">
    <source>
        <dbReference type="EMBL" id="RIB22260.1"/>
    </source>
</evidence>
<evidence type="ECO:0008006" key="4">
    <source>
        <dbReference type="Google" id="ProtNLM"/>
    </source>
</evidence>
<feature type="chain" id="PRO_5017437334" description="MD-2-related lipid-recognition domain-containing protein" evidence="1">
    <location>
        <begin position="20"/>
        <end position="161"/>
    </location>
</feature>
<comment type="caution">
    <text evidence="2">The sequence shown here is derived from an EMBL/GenBank/DDBJ whole genome shotgun (WGS) entry which is preliminary data.</text>
</comment>
<gene>
    <name evidence="2" type="ORF">C2G38_2075976</name>
</gene>
<evidence type="ECO:0000313" key="3">
    <source>
        <dbReference type="Proteomes" id="UP000266673"/>
    </source>
</evidence>
<dbReference type="AlphaFoldDB" id="A0A397VIG6"/>